<dbReference type="EMBL" id="SZWE01000001">
    <property type="protein sequence ID" value="MRU15960.1"/>
    <property type="molecule type" value="Genomic_DNA"/>
</dbReference>
<dbReference type="AlphaFoldDB" id="A0A844CZC2"/>
<name>A0A844CZC2_9RHOB</name>
<organism evidence="1 2">
    <name type="scientific">Roseovarius bejariae</name>
    <dbReference type="NCBI Taxonomy" id="2576383"/>
    <lineage>
        <taxon>Bacteria</taxon>
        <taxon>Pseudomonadati</taxon>
        <taxon>Pseudomonadota</taxon>
        <taxon>Alphaproteobacteria</taxon>
        <taxon>Rhodobacterales</taxon>
        <taxon>Roseobacteraceae</taxon>
        <taxon>Roseovarius</taxon>
    </lineage>
</organism>
<reference evidence="1 2" key="1">
    <citation type="submission" date="2019-05" db="EMBL/GenBank/DDBJ databases">
        <title>Roseovarius bejariae sp. nov., a moderately halophylic bacterium isolated from a saline soil in Rambla Salada (Murcia).</title>
        <authorList>
            <person name="Castro D.J."/>
            <person name="Gomez-Altuve A."/>
            <person name="Reina J.C."/>
            <person name="Rodriguez M."/>
            <person name="Sampedro I."/>
            <person name="Llamas I."/>
            <person name="Martinez-Checa F."/>
        </authorList>
    </citation>
    <scope>NUCLEOTIDE SEQUENCE [LARGE SCALE GENOMIC DNA]</scope>
    <source>
        <strain evidence="1 2">A21</strain>
    </source>
</reference>
<dbReference type="PIRSF" id="PIRSF033328">
    <property type="entry name" value="Phest_Mll4975"/>
    <property type="match status" value="1"/>
</dbReference>
<gene>
    <name evidence="1" type="ORF">FDP25_11030</name>
</gene>
<evidence type="ECO:0000313" key="1">
    <source>
        <dbReference type="EMBL" id="MRU15960.1"/>
    </source>
</evidence>
<dbReference type="RefSeq" id="WP_154151681.1">
    <property type="nucleotide sequence ID" value="NZ_SZWE01000001.1"/>
</dbReference>
<keyword evidence="2" id="KW-1185">Reference proteome</keyword>
<protein>
    <submittedName>
        <fullName evidence="1">DUF1045 domain-containing protein</fullName>
    </submittedName>
</protein>
<evidence type="ECO:0000313" key="2">
    <source>
        <dbReference type="Proteomes" id="UP000564704"/>
    </source>
</evidence>
<accession>A0A844CZC2</accession>
<dbReference type="Gene3D" id="3.90.1140.10">
    <property type="entry name" value="Cyclic phosphodiesterase"/>
    <property type="match status" value="1"/>
</dbReference>
<dbReference type="Proteomes" id="UP000564704">
    <property type="component" value="Unassembled WGS sequence"/>
</dbReference>
<comment type="caution">
    <text evidence="1">The sequence shown here is derived from an EMBL/GenBank/DDBJ whole genome shotgun (WGS) entry which is preliminary data.</text>
</comment>
<sequence length="228" mass="25319">MDFKRYAIYYTPAPGPLADFGTAWLGWDPVQGLKVQHPTISGLPRPIDEITETPRKYGLHATIKPPFRPLAGTDESTLCTALETFCAGHPTIRHDSLNVAQLGRFLALRPEGDESLLNDMAAQAVRAFDRFRAPLTEGEIAKRRASGLTPAQDALLQTWGYPYVMEEFRFHITLTGKLPKAEGKALVTQLEEIMTPLLPRPFLIDGLALMGEDETGKFHQITRQSFSG</sequence>
<proteinExistence type="predicted"/>
<dbReference type="Pfam" id="PF06299">
    <property type="entry name" value="DUF1045"/>
    <property type="match status" value="1"/>
</dbReference>
<dbReference type="InterPro" id="IPR009389">
    <property type="entry name" value="DUF1045"/>
</dbReference>
<dbReference type="OrthoDB" id="4954742at2"/>